<comment type="caution">
    <text evidence="3">The sequence shown here is derived from an EMBL/GenBank/DDBJ whole genome shotgun (WGS) entry which is preliminary data.</text>
</comment>
<keyword evidence="2" id="KW-1133">Transmembrane helix</keyword>
<accession>A0ABQ9H739</accession>
<feature type="transmembrane region" description="Helical" evidence="2">
    <location>
        <begin position="272"/>
        <end position="292"/>
    </location>
</feature>
<feature type="region of interest" description="Disordered" evidence="1">
    <location>
        <begin position="1"/>
        <end position="21"/>
    </location>
</feature>
<feature type="transmembrane region" description="Helical" evidence="2">
    <location>
        <begin position="375"/>
        <end position="396"/>
    </location>
</feature>
<protein>
    <submittedName>
        <fullName evidence="3">Uncharacterized protein</fullName>
    </submittedName>
</protein>
<gene>
    <name evidence="3" type="ORF">PR048_020714</name>
</gene>
<reference evidence="3 4" key="1">
    <citation type="submission" date="2023-02" db="EMBL/GenBank/DDBJ databases">
        <title>LHISI_Scaffold_Assembly.</title>
        <authorList>
            <person name="Stuart O.P."/>
            <person name="Cleave R."/>
            <person name="Magrath M.J.L."/>
            <person name="Mikheyev A.S."/>
        </authorList>
    </citation>
    <scope>NUCLEOTIDE SEQUENCE [LARGE SCALE GENOMIC DNA]</scope>
    <source>
        <strain evidence="3">Daus_M_001</strain>
        <tissue evidence="3">Leg muscle</tissue>
    </source>
</reference>
<keyword evidence="4" id="KW-1185">Reference proteome</keyword>
<keyword evidence="2" id="KW-0812">Transmembrane</keyword>
<feature type="transmembrane region" description="Helical" evidence="2">
    <location>
        <begin position="218"/>
        <end position="239"/>
    </location>
</feature>
<evidence type="ECO:0000256" key="1">
    <source>
        <dbReference type="SAM" id="MobiDB-lite"/>
    </source>
</evidence>
<sequence>MQGREERELHEKTRRAASSSVTIPTCGNCPAGIRNSVRLGGEPCSQLGYWLVTKLSEDQAECDSHPPDVVSRHFRRIRSNISLLKTARGVARTRNKLTCRDKPASAANRLLFLAESLQDFRKGSCAGRCRWPAGFLRDIMFPPQLHSGSAPCSPRFTLINSRDLDVKSRSNPRPHLAHSHNIPMRLTSTANRVDVAGKWCGVCWYVVWIGTWCDVGRYVVWIGSGVMCLGTCVVWIGAWCDEVHGVMWVCTWCGVDSMWLVCIGTWCGVDRYVVWCVVRDVVCIGTGVMWVGTWCDVGRYLVWCDRYVVCGVGACVDVEVLVWIDVCGVYRYVVWCVRYVCGVRKCVHGVMWCRYVCGVYRYGVWWDRSGVMCRYVVWCLGMVWVLGMWCGVYRYVVNLCSTCVVCSSGVCVIVRVCGIGIWLYGDGMGVSRGYMESWVYVCLRYEHGWVRVWCVGTWCGGVVGGTGVCGMYVVWLWRYGVCGRYGVGCGVVIGCGGCGRYGVMLYLVYMDENGDAEETTHCSLAATHYLSTSMALPIGISQGLTQHHLPTLARFLGAGTMVDAHPKLLVLWEVHSHAAVKEDCTRWILAGYRPPLLRSMVKVKITNIQYGCHYGCQRTGMTELKHLGSPMPNPPITQIIHNYSTVISTETGYAILQGNLISAALRTFLAVVSPCKQENLSRSQSNALCSGVKLYCEVAKTLNSRKAAYALMVLAIPISQLSYHYFPALNACGVCGNCNAYSSVCGSCSANCNANCSVCGASMRGACSANCSVHGATLCSVYTVLTAVHAVLVCEVPVVHVVLTAMLTAVSVVHAVLLCAVHVVLTTVCAVPVYQDRLKRDSSEHTTFCYSADQRRCSRVHCMLRRLWFLDNGSRRNGMPATSSACSGRHRAIDVDSSTPIAALQCRYNEAVRPVTNMRQDGSHSMLWSHCVLQYPLVSAYDPLLSTGSTHASLS</sequence>
<proteinExistence type="predicted"/>
<keyword evidence="2" id="KW-0472">Membrane</keyword>
<feature type="transmembrane region" description="Helical" evidence="2">
    <location>
        <begin position="455"/>
        <end position="477"/>
    </location>
</feature>
<dbReference type="EMBL" id="JARBHB010000007">
    <property type="protein sequence ID" value="KAJ8880091.1"/>
    <property type="molecule type" value="Genomic_DNA"/>
</dbReference>
<evidence type="ECO:0000313" key="3">
    <source>
        <dbReference type="EMBL" id="KAJ8880091.1"/>
    </source>
</evidence>
<name>A0ABQ9H739_9NEOP</name>
<feature type="transmembrane region" description="Helical" evidence="2">
    <location>
        <begin position="245"/>
        <end position="265"/>
    </location>
</feature>
<feature type="transmembrane region" description="Helical" evidence="2">
    <location>
        <begin position="403"/>
        <end position="425"/>
    </location>
</feature>
<organism evidence="3 4">
    <name type="scientific">Dryococelus australis</name>
    <dbReference type="NCBI Taxonomy" id="614101"/>
    <lineage>
        <taxon>Eukaryota</taxon>
        <taxon>Metazoa</taxon>
        <taxon>Ecdysozoa</taxon>
        <taxon>Arthropoda</taxon>
        <taxon>Hexapoda</taxon>
        <taxon>Insecta</taxon>
        <taxon>Pterygota</taxon>
        <taxon>Neoptera</taxon>
        <taxon>Polyneoptera</taxon>
        <taxon>Phasmatodea</taxon>
        <taxon>Verophasmatodea</taxon>
        <taxon>Anareolatae</taxon>
        <taxon>Phasmatidae</taxon>
        <taxon>Eurycanthinae</taxon>
        <taxon>Dryococelus</taxon>
    </lineage>
</organism>
<evidence type="ECO:0000256" key="2">
    <source>
        <dbReference type="SAM" id="Phobius"/>
    </source>
</evidence>
<feature type="transmembrane region" description="Helical" evidence="2">
    <location>
        <begin position="812"/>
        <end position="834"/>
    </location>
</feature>
<evidence type="ECO:0000313" key="4">
    <source>
        <dbReference type="Proteomes" id="UP001159363"/>
    </source>
</evidence>
<dbReference type="Proteomes" id="UP001159363">
    <property type="component" value="Chromosome 6"/>
</dbReference>
<feature type="compositionally biased region" description="Basic and acidic residues" evidence="1">
    <location>
        <begin position="1"/>
        <end position="11"/>
    </location>
</feature>